<gene>
    <name evidence="10" type="primary">106065785</name>
</gene>
<dbReference type="Pfam" id="PF00001">
    <property type="entry name" value="7tm_1"/>
    <property type="match status" value="1"/>
</dbReference>
<accession>A0A2C9LBV9</accession>
<evidence type="ECO:0000256" key="3">
    <source>
        <dbReference type="ARBA" id="ARBA00022989"/>
    </source>
</evidence>
<evidence type="ECO:0000256" key="6">
    <source>
        <dbReference type="ARBA" id="ARBA00023170"/>
    </source>
</evidence>
<feature type="transmembrane region" description="Helical" evidence="8">
    <location>
        <begin position="118"/>
        <end position="143"/>
    </location>
</feature>
<feature type="transmembrane region" description="Helical" evidence="8">
    <location>
        <begin position="252"/>
        <end position="277"/>
    </location>
</feature>
<dbReference type="PRINTS" id="PR00237">
    <property type="entry name" value="GPCRRHODOPSN"/>
</dbReference>
<evidence type="ECO:0000313" key="11">
    <source>
        <dbReference type="Proteomes" id="UP000076420"/>
    </source>
</evidence>
<dbReference type="Gene3D" id="1.20.1070.10">
    <property type="entry name" value="Rhodopsin 7-helix transmembrane proteins"/>
    <property type="match status" value="1"/>
</dbReference>
<proteinExistence type="predicted"/>
<evidence type="ECO:0000256" key="8">
    <source>
        <dbReference type="SAM" id="Phobius"/>
    </source>
</evidence>
<comment type="subcellular location">
    <subcellularLocation>
        <location evidence="1">Membrane</location>
        <topology evidence="1">Multi-pass membrane protein</topology>
    </subcellularLocation>
</comment>
<dbReference type="KEGG" id="bgt:106065785"/>
<protein>
    <recommendedName>
        <fullName evidence="9">G-protein coupled receptors family 1 profile domain-containing protein</fullName>
    </recommendedName>
</protein>
<dbReference type="RefSeq" id="XP_013080139.2">
    <property type="nucleotide sequence ID" value="XM_013224685.2"/>
</dbReference>
<dbReference type="SUPFAM" id="SSF81321">
    <property type="entry name" value="Family A G protein-coupled receptor-like"/>
    <property type="match status" value="1"/>
</dbReference>
<feature type="transmembrane region" description="Helical" evidence="8">
    <location>
        <begin position="313"/>
        <end position="333"/>
    </location>
</feature>
<dbReference type="Proteomes" id="UP000076420">
    <property type="component" value="Unassembled WGS sequence"/>
</dbReference>
<dbReference type="EnsemblMetazoa" id="BGLB029210-RA">
    <property type="protein sequence ID" value="BGLB029210-PA"/>
    <property type="gene ID" value="BGLB029210"/>
</dbReference>
<keyword evidence="3 8" id="KW-1133">Transmembrane helix</keyword>
<feature type="transmembrane region" description="Helical" evidence="8">
    <location>
        <begin position="77"/>
        <end position="106"/>
    </location>
</feature>
<keyword evidence="4" id="KW-0297">G-protein coupled receptor</keyword>
<keyword evidence="5 8" id="KW-0472">Membrane</keyword>
<dbReference type="InterPro" id="IPR017452">
    <property type="entry name" value="GPCR_Rhodpsn_7TM"/>
</dbReference>
<evidence type="ECO:0000256" key="4">
    <source>
        <dbReference type="ARBA" id="ARBA00023040"/>
    </source>
</evidence>
<name>A0A2C9LBV9_BIOGL</name>
<evidence type="ECO:0000313" key="10">
    <source>
        <dbReference type="EnsemblMetazoa" id="BGLB029210-PA"/>
    </source>
</evidence>
<sequence>METVSLNSTFSEAITKKANFFLSVNLLNISNVISYSNGSCLALLENVTHKWIGPNSTLDNIQVQRSSPIISDALRDIILTVNLAVLCQFVSLAGVVVSILNICVFVKQGLGEALNVTLAGLAFADLCMVIFASWMCLCCNPLFASLDLPFSPIQFVYLTASLPRLTCSRVSSWILAFASVERCLCIMKPLAFKSIITPRRSLAFIVVTYVVMTASVLPLYYTTRLVWSHDPARNKSIVSLAFTSDRFAVDNYVFGIGVFLSVVSFLGVSICTSLLVWSLKKKRKWRETTVVGIATGNHLPLVSYRNKRVGKMISIVSILFLVCYTPNTASQLLTALVQDFAKNGDQINAGQVFWSFGILLECINATVSIVIYFKISSRFRSTLLAMFKKKPRPASIVRAF</sequence>
<dbReference type="PANTHER" id="PTHR24243">
    <property type="entry name" value="G-PROTEIN COUPLED RECEPTOR"/>
    <property type="match status" value="1"/>
</dbReference>
<dbReference type="InterPro" id="IPR000276">
    <property type="entry name" value="GPCR_Rhodpsn"/>
</dbReference>
<organism evidence="10 11">
    <name type="scientific">Biomphalaria glabrata</name>
    <name type="common">Bloodfluke planorb</name>
    <name type="synonym">Freshwater snail</name>
    <dbReference type="NCBI Taxonomy" id="6526"/>
    <lineage>
        <taxon>Eukaryota</taxon>
        <taxon>Metazoa</taxon>
        <taxon>Spiralia</taxon>
        <taxon>Lophotrochozoa</taxon>
        <taxon>Mollusca</taxon>
        <taxon>Gastropoda</taxon>
        <taxon>Heterobranchia</taxon>
        <taxon>Euthyneura</taxon>
        <taxon>Panpulmonata</taxon>
        <taxon>Hygrophila</taxon>
        <taxon>Lymnaeoidea</taxon>
        <taxon>Planorbidae</taxon>
        <taxon>Biomphalaria</taxon>
    </lineage>
</organism>
<feature type="transmembrane region" description="Helical" evidence="8">
    <location>
        <begin position="201"/>
        <end position="221"/>
    </location>
</feature>
<feature type="domain" description="G-protein coupled receptors family 1 profile" evidence="9">
    <location>
        <begin position="94"/>
        <end position="372"/>
    </location>
</feature>
<evidence type="ECO:0000256" key="1">
    <source>
        <dbReference type="ARBA" id="ARBA00004141"/>
    </source>
</evidence>
<dbReference type="PROSITE" id="PS50262">
    <property type="entry name" value="G_PROTEIN_RECEP_F1_2"/>
    <property type="match status" value="1"/>
</dbReference>
<dbReference type="STRING" id="6526.A0A2C9LBV9"/>
<keyword evidence="7" id="KW-0807">Transducer</keyword>
<dbReference type="AlphaFoldDB" id="A0A2C9LBV9"/>
<dbReference type="OrthoDB" id="6073803at2759"/>
<evidence type="ECO:0000259" key="9">
    <source>
        <dbReference type="PROSITE" id="PS50262"/>
    </source>
</evidence>
<reference evidence="10" key="1">
    <citation type="submission" date="2020-05" db="UniProtKB">
        <authorList>
            <consortium name="EnsemblMetazoa"/>
        </authorList>
    </citation>
    <scope>IDENTIFICATION</scope>
    <source>
        <strain evidence="10">BB02</strain>
    </source>
</reference>
<keyword evidence="2 8" id="KW-0812">Transmembrane</keyword>
<dbReference type="VEuPathDB" id="VectorBase:BGLAX_044305"/>
<keyword evidence="6" id="KW-0675">Receptor</keyword>
<evidence type="ECO:0000256" key="5">
    <source>
        <dbReference type="ARBA" id="ARBA00023136"/>
    </source>
</evidence>
<evidence type="ECO:0000256" key="2">
    <source>
        <dbReference type="ARBA" id="ARBA00022692"/>
    </source>
</evidence>
<dbReference type="GO" id="GO:0004930">
    <property type="term" value="F:G protein-coupled receptor activity"/>
    <property type="evidence" value="ECO:0007669"/>
    <property type="project" value="UniProtKB-KW"/>
</dbReference>
<evidence type="ECO:0000256" key="7">
    <source>
        <dbReference type="ARBA" id="ARBA00023224"/>
    </source>
</evidence>
<dbReference type="VEuPathDB" id="VectorBase:BGLB029210"/>
<dbReference type="GO" id="GO:0016020">
    <property type="term" value="C:membrane"/>
    <property type="evidence" value="ECO:0007669"/>
    <property type="project" value="UniProtKB-SubCell"/>
</dbReference>
<dbReference type="PANTHER" id="PTHR24243:SF208">
    <property type="entry name" value="PYROKININ-1 RECEPTOR"/>
    <property type="match status" value="1"/>
</dbReference>
<feature type="transmembrane region" description="Helical" evidence="8">
    <location>
        <begin position="353"/>
        <end position="373"/>
    </location>
</feature>